<name>K7K9H9_SOYBN</name>
<dbReference type="SMR" id="K7K9H9"/>
<dbReference type="GO" id="GO:0006952">
    <property type="term" value="P:defense response"/>
    <property type="evidence" value="ECO:0007669"/>
    <property type="project" value="InterPro"/>
</dbReference>
<dbReference type="InterPro" id="IPR052006">
    <property type="entry name" value="MLP-like"/>
</dbReference>
<dbReference type="InterPro" id="IPR000916">
    <property type="entry name" value="Bet_v_I/MLP"/>
</dbReference>
<dbReference type="Gramene" id="KRH72121">
    <property type="protein sequence ID" value="KRH72121"/>
    <property type="gene ID" value="GLYMA_02G192400"/>
</dbReference>
<protein>
    <recommendedName>
        <fullName evidence="2">Bet v I/Major latex protein domain-containing protein</fullName>
    </recommendedName>
</protein>
<dbReference type="Gene3D" id="3.30.530.20">
    <property type="match status" value="1"/>
</dbReference>
<dbReference type="AlphaFoldDB" id="K7K9H9"/>
<accession>K7K9H9</accession>
<reference evidence="3 4" key="1">
    <citation type="journal article" date="2010" name="Nature">
        <title>Genome sequence of the palaeopolyploid soybean.</title>
        <authorList>
            <person name="Schmutz J."/>
            <person name="Cannon S.B."/>
            <person name="Schlueter J."/>
            <person name="Ma J."/>
            <person name="Mitros T."/>
            <person name="Nelson W."/>
            <person name="Hyten D.L."/>
            <person name="Song Q."/>
            <person name="Thelen J.J."/>
            <person name="Cheng J."/>
            <person name="Xu D."/>
            <person name="Hellsten U."/>
            <person name="May G.D."/>
            <person name="Yu Y."/>
            <person name="Sakurai T."/>
            <person name="Umezawa T."/>
            <person name="Bhattacharyya M.K."/>
            <person name="Sandhu D."/>
            <person name="Valliyodan B."/>
            <person name="Lindquist E."/>
            <person name="Peto M."/>
            <person name="Grant D."/>
            <person name="Shu S."/>
            <person name="Goodstein D."/>
            <person name="Barry K."/>
            <person name="Futrell-Griggs M."/>
            <person name="Abernathy B."/>
            <person name="Du J."/>
            <person name="Tian Z."/>
            <person name="Zhu L."/>
            <person name="Gill N."/>
            <person name="Joshi T."/>
            <person name="Libault M."/>
            <person name="Sethuraman A."/>
            <person name="Zhang X.-C."/>
            <person name="Shinozaki K."/>
            <person name="Nguyen H.T."/>
            <person name="Wing R.A."/>
            <person name="Cregan P."/>
            <person name="Specht J."/>
            <person name="Grimwood J."/>
            <person name="Rokhsar D."/>
            <person name="Stacey G."/>
            <person name="Shoemaker R.C."/>
            <person name="Jackson S.A."/>
        </authorList>
    </citation>
    <scope>NUCLEOTIDE SEQUENCE [LARGE SCALE GENOMIC DNA]</scope>
    <source>
        <strain evidence="4">cv. Williams 82</strain>
        <tissue evidence="3">Callus</tissue>
    </source>
</reference>
<proteinExistence type="inferred from homology"/>
<comment type="similarity">
    <text evidence="1">Belongs to the MLP family.</text>
</comment>
<sequence length="141" mass="16153">MVLKGKVVSELVIRSPAVKFFSVFAKQLHNLQDIVDKVHDGKLHEGDWHDIGSVMSWGLTTEGKVHTFKESIEAIDEQTKISKDYKMYKFHLQLIDEEEGGAVTIWTIQYKKLNEDVAPPYHYLDIITATTKETDAHLRKA</sequence>
<evidence type="ECO:0000313" key="4">
    <source>
        <dbReference type="EnsemblPlants" id="KRH72121"/>
    </source>
</evidence>
<dbReference type="EMBL" id="CM000835">
    <property type="protein sequence ID" value="KRH72121.1"/>
    <property type="molecule type" value="Genomic_DNA"/>
</dbReference>
<dbReference type="Proteomes" id="UP000008827">
    <property type="component" value="Chromosome 2"/>
</dbReference>
<gene>
    <name evidence="3" type="ORF">GLYMA_02G192400</name>
</gene>
<organism evidence="4">
    <name type="scientific">Glycine max</name>
    <name type="common">Soybean</name>
    <name type="synonym">Glycine hispida</name>
    <dbReference type="NCBI Taxonomy" id="3847"/>
    <lineage>
        <taxon>Eukaryota</taxon>
        <taxon>Viridiplantae</taxon>
        <taxon>Streptophyta</taxon>
        <taxon>Embryophyta</taxon>
        <taxon>Tracheophyta</taxon>
        <taxon>Spermatophyta</taxon>
        <taxon>Magnoliopsida</taxon>
        <taxon>eudicotyledons</taxon>
        <taxon>Gunneridae</taxon>
        <taxon>Pentapetalae</taxon>
        <taxon>rosids</taxon>
        <taxon>fabids</taxon>
        <taxon>Fabales</taxon>
        <taxon>Fabaceae</taxon>
        <taxon>Papilionoideae</taxon>
        <taxon>50 kb inversion clade</taxon>
        <taxon>NPAAA clade</taxon>
        <taxon>indigoferoid/millettioid clade</taxon>
        <taxon>Phaseoleae</taxon>
        <taxon>Glycine</taxon>
        <taxon>Glycine subgen. Soja</taxon>
    </lineage>
</organism>
<dbReference type="Pfam" id="PF00407">
    <property type="entry name" value="Bet_v_1"/>
    <property type="match status" value="1"/>
</dbReference>
<dbReference type="HOGENOM" id="CLU_081988_1_1_1"/>
<dbReference type="SMART" id="SM01037">
    <property type="entry name" value="Bet_v_1"/>
    <property type="match status" value="1"/>
</dbReference>
<dbReference type="PANTHER" id="PTHR31338:SF16">
    <property type="entry name" value="POLYKETIDE CYCLASE_DEHYDRASE AND LIPID TRANSPORT SUPERFAMILY PROTEIN"/>
    <property type="match status" value="1"/>
</dbReference>
<evidence type="ECO:0000313" key="5">
    <source>
        <dbReference type="Proteomes" id="UP000008827"/>
    </source>
</evidence>
<dbReference type="eggNOG" id="ENOG502S36X">
    <property type="taxonomic scope" value="Eukaryota"/>
</dbReference>
<evidence type="ECO:0000313" key="3">
    <source>
        <dbReference type="EMBL" id="KRH72121.1"/>
    </source>
</evidence>
<evidence type="ECO:0000256" key="1">
    <source>
        <dbReference type="ARBA" id="ARBA00038242"/>
    </source>
</evidence>
<dbReference type="PaxDb" id="3847-GLYMA02G34851.1"/>
<feature type="domain" description="Bet v I/Major latex protein" evidence="2">
    <location>
        <begin position="2"/>
        <end position="141"/>
    </location>
</feature>
<reference evidence="4" key="2">
    <citation type="submission" date="2018-02" db="UniProtKB">
        <authorList>
            <consortium name="EnsemblPlants"/>
        </authorList>
    </citation>
    <scope>IDENTIFICATION</scope>
    <source>
        <strain evidence="4">Williams 82</strain>
    </source>
</reference>
<dbReference type="InParanoid" id="K7K9H9"/>
<dbReference type="OMA" id="CELHEGT"/>
<reference evidence="3" key="3">
    <citation type="submission" date="2018-07" db="EMBL/GenBank/DDBJ databases">
        <title>WGS assembly of Glycine max.</title>
        <authorList>
            <person name="Schmutz J."/>
            <person name="Cannon S."/>
            <person name="Schlueter J."/>
            <person name="Ma J."/>
            <person name="Mitros T."/>
            <person name="Nelson W."/>
            <person name="Hyten D."/>
            <person name="Song Q."/>
            <person name="Thelen J."/>
            <person name="Cheng J."/>
            <person name="Xu D."/>
            <person name="Hellsten U."/>
            <person name="May G."/>
            <person name="Yu Y."/>
            <person name="Sakurai T."/>
            <person name="Umezawa T."/>
            <person name="Bhattacharyya M."/>
            <person name="Sandhu D."/>
            <person name="Valliyodan B."/>
            <person name="Lindquist E."/>
            <person name="Peto M."/>
            <person name="Grant D."/>
            <person name="Shu S."/>
            <person name="Goodstein D."/>
            <person name="Barry K."/>
            <person name="Futrell-Griggs M."/>
            <person name="Abernathy B."/>
            <person name="Du J."/>
            <person name="Tian Z."/>
            <person name="Zhu L."/>
            <person name="Gill N."/>
            <person name="Joshi T."/>
            <person name="Libault M."/>
            <person name="Sethuraman A."/>
            <person name="Zhang X."/>
            <person name="Shinozaki K."/>
            <person name="Nguyen H."/>
            <person name="Wing R."/>
            <person name="Cregan P."/>
            <person name="Specht J."/>
            <person name="Grimwood J."/>
            <person name="Rokhsar D."/>
            <person name="Stacey G."/>
            <person name="Shoemaker R."/>
            <person name="Jackson S."/>
        </authorList>
    </citation>
    <scope>NUCLEOTIDE SEQUENCE</scope>
    <source>
        <tissue evidence="3">Callus</tissue>
    </source>
</reference>
<dbReference type="SUPFAM" id="SSF55961">
    <property type="entry name" value="Bet v1-like"/>
    <property type="match status" value="1"/>
</dbReference>
<keyword evidence="5" id="KW-1185">Reference proteome</keyword>
<dbReference type="EnsemblPlants" id="KRH72121">
    <property type="protein sequence ID" value="KRH72121"/>
    <property type="gene ID" value="GLYMA_02G192400"/>
</dbReference>
<dbReference type="OrthoDB" id="1072116at2759"/>
<evidence type="ECO:0000259" key="2">
    <source>
        <dbReference type="SMART" id="SM01037"/>
    </source>
</evidence>
<dbReference type="PANTHER" id="PTHR31338">
    <property type="entry name" value="POLYKETIDE CYCLASE/DEHYDRASE AND LIPID TRANSPORT SUPERFAMILY PROTEIN"/>
    <property type="match status" value="1"/>
</dbReference>
<dbReference type="InterPro" id="IPR023393">
    <property type="entry name" value="START-like_dom_sf"/>
</dbReference>